<dbReference type="PANTHER" id="PTHR33198:SF19">
    <property type="entry name" value="CCHC-TYPE DOMAIN-CONTAINING PROTEIN"/>
    <property type="match status" value="1"/>
</dbReference>
<comment type="caution">
    <text evidence="2">The sequence shown here is derived from an EMBL/GenBank/DDBJ whole genome shotgun (WGS) entry which is preliminary data.</text>
</comment>
<evidence type="ECO:0000313" key="2">
    <source>
        <dbReference type="EMBL" id="KAF0287263.1"/>
    </source>
</evidence>
<accession>A0A6A4UZT4</accession>
<dbReference type="PANTHER" id="PTHR33198">
    <property type="entry name" value="ANK_REP_REGION DOMAIN-CONTAINING PROTEIN-RELATED"/>
    <property type="match status" value="1"/>
</dbReference>
<name>A0A6A4UZT4_AMPAM</name>
<dbReference type="EMBL" id="VIIS01002206">
    <property type="protein sequence ID" value="KAF0287263.1"/>
    <property type="molecule type" value="Genomic_DNA"/>
</dbReference>
<keyword evidence="3" id="KW-1185">Reference proteome</keyword>
<dbReference type="Proteomes" id="UP000440578">
    <property type="component" value="Unassembled WGS sequence"/>
</dbReference>
<feature type="region of interest" description="Disordered" evidence="1">
    <location>
        <begin position="257"/>
        <end position="277"/>
    </location>
</feature>
<proteinExistence type="predicted"/>
<evidence type="ECO:0000313" key="3">
    <source>
        <dbReference type="Proteomes" id="UP000440578"/>
    </source>
</evidence>
<dbReference type="AlphaFoldDB" id="A0A6A4UZT4"/>
<dbReference type="OrthoDB" id="6341787at2759"/>
<organism evidence="2 3">
    <name type="scientific">Amphibalanus amphitrite</name>
    <name type="common">Striped barnacle</name>
    <name type="synonym">Balanus amphitrite</name>
    <dbReference type="NCBI Taxonomy" id="1232801"/>
    <lineage>
        <taxon>Eukaryota</taxon>
        <taxon>Metazoa</taxon>
        <taxon>Ecdysozoa</taxon>
        <taxon>Arthropoda</taxon>
        <taxon>Crustacea</taxon>
        <taxon>Multicrustacea</taxon>
        <taxon>Cirripedia</taxon>
        <taxon>Thoracica</taxon>
        <taxon>Thoracicalcarea</taxon>
        <taxon>Balanomorpha</taxon>
        <taxon>Balanoidea</taxon>
        <taxon>Balanidae</taxon>
        <taxon>Amphibalaninae</taxon>
        <taxon>Amphibalanus</taxon>
    </lineage>
</organism>
<reference evidence="2 3" key="1">
    <citation type="submission" date="2019-07" db="EMBL/GenBank/DDBJ databases">
        <title>Draft genome assembly of a fouling barnacle, Amphibalanus amphitrite (Darwin, 1854): The first reference genome for Thecostraca.</title>
        <authorList>
            <person name="Kim W."/>
        </authorList>
    </citation>
    <scope>NUCLEOTIDE SEQUENCE [LARGE SCALE GENOMIC DNA]</scope>
    <source>
        <strain evidence="2">SNU_AA5</strain>
        <tissue evidence="2">Soma without cirri and trophi</tissue>
    </source>
</reference>
<sequence length="277" mass="30159">MSATRCPFEDCSYSIAEDTDANVVVQLLRMHEAASHARPSVSFTADKVRRPQVSAAGSSEEWTYFLSRWTDYKEAVHLTGSDCVLQLLECCDEALRRDLTRASGGSLATKPEKDVLAAMRRLAVREENTMVARVALQNMTQDTDESIRTFAARLRGQAAVCHFTIQCPNSACGKDISYQDEVIRDIIARGINDSDIQLELLGNHNQHMSLEETISFIEAKETDGADTFITDAVSVSGPSAHTSHPIAFPRVPAKPAARSTADAGGVRQPALTATTDA</sequence>
<gene>
    <name evidence="2" type="ORF">FJT64_014293</name>
</gene>
<evidence type="ECO:0000256" key="1">
    <source>
        <dbReference type="SAM" id="MobiDB-lite"/>
    </source>
</evidence>
<protein>
    <submittedName>
        <fullName evidence="2">Uncharacterized protein</fullName>
    </submittedName>
</protein>